<dbReference type="Proteomes" id="UP001198402">
    <property type="component" value="Unassembled WGS sequence"/>
</dbReference>
<sequence length="209" mass="24387">MNSNKFKLFELFLLFIIIPVVFSVDAIGLVTKLIAGVIGFLYVIWVLLKVEKNKFEISKNIKWKRFWVQTLIRLIVIIIITTCYVAVMAWDHLFIVLLNKPILWIAILFIYSLFSVYPQELIFRTFFFQRYEALIKNKTLFIYLNAVLFSLAHLFFKNSLVILLTFIGGLLFAHTYYKTKSTLLVSLEHAIYGCWLFTIGMGAMLGFPT</sequence>
<feature type="transmembrane region" description="Helical" evidence="1">
    <location>
        <begin position="139"/>
        <end position="155"/>
    </location>
</feature>
<accession>A0ABS7XYU4</accession>
<keyword evidence="4" id="KW-1185">Reference proteome</keyword>
<keyword evidence="3" id="KW-0645">Protease</keyword>
<feature type="domain" description="CAAX prenyl protease 2/Lysostaphin resistance protein A-like" evidence="2">
    <location>
        <begin position="103"/>
        <end position="192"/>
    </location>
</feature>
<keyword evidence="1" id="KW-0812">Transmembrane</keyword>
<organism evidence="3 4">
    <name type="scientific">Winogradskyella vincentii</name>
    <dbReference type="NCBI Taxonomy" id="2877122"/>
    <lineage>
        <taxon>Bacteria</taxon>
        <taxon>Pseudomonadati</taxon>
        <taxon>Bacteroidota</taxon>
        <taxon>Flavobacteriia</taxon>
        <taxon>Flavobacteriales</taxon>
        <taxon>Flavobacteriaceae</taxon>
        <taxon>Winogradskyella</taxon>
    </lineage>
</organism>
<keyword evidence="3" id="KW-0378">Hydrolase</keyword>
<evidence type="ECO:0000259" key="2">
    <source>
        <dbReference type="Pfam" id="PF02517"/>
    </source>
</evidence>
<keyword evidence="3" id="KW-0482">Metalloprotease</keyword>
<name>A0ABS7XYU4_9FLAO</name>
<reference evidence="4" key="1">
    <citation type="submission" date="2023-07" db="EMBL/GenBank/DDBJ databases">
        <authorList>
            <person name="Yue Y."/>
        </authorList>
    </citation>
    <scope>NUCLEOTIDE SEQUENCE [LARGE SCALE GENOMIC DNA]</scope>
    <source>
        <strain evidence="4">2Y89</strain>
    </source>
</reference>
<evidence type="ECO:0000256" key="1">
    <source>
        <dbReference type="SAM" id="Phobius"/>
    </source>
</evidence>
<feature type="transmembrane region" description="Helical" evidence="1">
    <location>
        <begin position="33"/>
        <end position="50"/>
    </location>
</feature>
<protein>
    <submittedName>
        <fullName evidence="3">CPBP family intramembrane metalloprotease</fullName>
    </submittedName>
</protein>
<proteinExistence type="predicted"/>
<dbReference type="Pfam" id="PF02517">
    <property type="entry name" value="Rce1-like"/>
    <property type="match status" value="1"/>
</dbReference>
<feature type="transmembrane region" description="Helical" evidence="1">
    <location>
        <begin position="71"/>
        <end position="90"/>
    </location>
</feature>
<feature type="transmembrane region" description="Helical" evidence="1">
    <location>
        <begin position="102"/>
        <end position="118"/>
    </location>
</feature>
<evidence type="ECO:0000313" key="4">
    <source>
        <dbReference type="Proteomes" id="UP001198402"/>
    </source>
</evidence>
<feature type="transmembrane region" description="Helical" evidence="1">
    <location>
        <begin position="189"/>
        <end position="207"/>
    </location>
</feature>
<dbReference type="EMBL" id="JAIUJS010000003">
    <property type="protein sequence ID" value="MCA0152829.1"/>
    <property type="molecule type" value="Genomic_DNA"/>
</dbReference>
<dbReference type="InterPro" id="IPR003675">
    <property type="entry name" value="Rce1/LyrA-like_dom"/>
</dbReference>
<dbReference type="RefSeq" id="WP_224477759.1">
    <property type="nucleotide sequence ID" value="NZ_JAIUJS010000003.1"/>
</dbReference>
<gene>
    <name evidence="3" type="ORF">LBV24_06350</name>
</gene>
<evidence type="ECO:0000313" key="3">
    <source>
        <dbReference type="EMBL" id="MCA0152829.1"/>
    </source>
</evidence>
<comment type="caution">
    <text evidence="3">The sequence shown here is derived from an EMBL/GenBank/DDBJ whole genome shotgun (WGS) entry which is preliminary data.</text>
</comment>
<feature type="transmembrane region" description="Helical" evidence="1">
    <location>
        <begin position="161"/>
        <end position="177"/>
    </location>
</feature>
<keyword evidence="1" id="KW-0472">Membrane</keyword>
<dbReference type="GO" id="GO:0008237">
    <property type="term" value="F:metallopeptidase activity"/>
    <property type="evidence" value="ECO:0007669"/>
    <property type="project" value="UniProtKB-KW"/>
</dbReference>
<keyword evidence="1" id="KW-1133">Transmembrane helix</keyword>